<proteinExistence type="predicted"/>
<accession>A0A395M3T0</accession>
<dbReference type="Pfam" id="PF13419">
    <property type="entry name" value="HAD_2"/>
    <property type="match status" value="1"/>
</dbReference>
<keyword evidence="1" id="KW-0378">Hydrolase</keyword>
<dbReference type="AlphaFoldDB" id="A0A395M3T0"/>
<dbReference type="PANTHER" id="PTHR43885">
    <property type="entry name" value="HALOACID DEHALOGENASE-LIKE HYDROLASE"/>
    <property type="match status" value="1"/>
</dbReference>
<dbReference type="InterPro" id="IPR023198">
    <property type="entry name" value="PGP-like_dom2"/>
</dbReference>
<dbReference type="Gene3D" id="1.10.150.240">
    <property type="entry name" value="Putative phosphatase, domain 2"/>
    <property type="match status" value="1"/>
</dbReference>
<name>A0A395M3T0_9BACT</name>
<dbReference type="EMBL" id="PHFL01000039">
    <property type="protein sequence ID" value="RFM24544.1"/>
    <property type="molecule type" value="Genomic_DNA"/>
</dbReference>
<evidence type="ECO:0000313" key="1">
    <source>
        <dbReference type="EMBL" id="RFM24544.1"/>
    </source>
</evidence>
<comment type="caution">
    <text evidence="1">The sequence shown here is derived from an EMBL/GenBank/DDBJ whole genome shotgun (WGS) entry which is preliminary data.</text>
</comment>
<organism evidence="1 2">
    <name type="scientific">Candidatus Thermochlorobacter aerophilus</name>
    <dbReference type="NCBI Taxonomy" id="1868324"/>
    <lineage>
        <taxon>Bacteria</taxon>
        <taxon>Pseudomonadati</taxon>
        <taxon>Chlorobiota</taxon>
        <taxon>Chlorobiia</taxon>
        <taxon>Chlorobiales</taxon>
        <taxon>Candidatus Thermochlorobacteriaceae</taxon>
        <taxon>Candidatus Thermochlorobacter</taxon>
    </lineage>
</organism>
<dbReference type="InterPro" id="IPR023214">
    <property type="entry name" value="HAD_sf"/>
</dbReference>
<gene>
    <name evidence="1" type="ORF">D0433_06050</name>
</gene>
<dbReference type="InterPro" id="IPR036412">
    <property type="entry name" value="HAD-like_sf"/>
</dbReference>
<dbReference type="PANTHER" id="PTHR43885:SF1">
    <property type="entry name" value="SUPERFAMILY HYDROLASE, PUTATIVE (AFU_ORTHOLOGUE AFUA_4G13290)-RELATED"/>
    <property type="match status" value="1"/>
</dbReference>
<dbReference type="GO" id="GO:0016787">
    <property type="term" value="F:hydrolase activity"/>
    <property type="evidence" value="ECO:0007669"/>
    <property type="project" value="UniProtKB-KW"/>
</dbReference>
<reference evidence="1 2" key="1">
    <citation type="journal article" date="2011" name="ISME J.">
        <title>Community ecology of hot spring cyanobacterial mats: predominant populations and their functional potential.</title>
        <authorList>
            <person name="Klatt C.G."/>
            <person name="Wood J.M."/>
            <person name="Rusch D.B."/>
            <person name="Bateson M.M."/>
            <person name="Hamamura N."/>
            <person name="Heidelberg J.F."/>
            <person name="Grossman A.R."/>
            <person name="Bhaya D."/>
            <person name="Cohan F.M."/>
            <person name="Kuhl M."/>
            <person name="Bryant D.A."/>
            <person name="Ward D.M."/>
        </authorList>
    </citation>
    <scope>NUCLEOTIDE SEQUENCE [LARGE SCALE GENOMIC DNA]</scope>
    <source>
        <strain evidence="1">OS</strain>
    </source>
</reference>
<dbReference type="SUPFAM" id="SSF56784">
    <property type="entry name" value="HAD-like"/>
    <property type="match status" value="1"/>
</dbReference>
<protein>
    <submittedName>
        <fullName evidence="1">HAD family hydrolase</fullName>
    </submittedName>
</protein>
<dbReference type="InterPro" id="IPR041492">
    <property type="entry name" value="HAD_2"/>
</dbReference>
<dbReference type="Gene3D" id="3.40.50.1000">
    <property type="entry name" value="HAD superfamily/HAD-like"/>
    <property type="match status" value="1"/>
</dbReference>
<dbReference type="Proteomes" id="UP000266389">
    <property type="component" value="Unassembled WGS sequence"/>
</dbReference>
<sequence>MRHKLVLFDIDGTLLKVEGVSRNALIDSLKSVYGTAGSAYTHDFAGKLDSVIISEVMRAAGFNDEQIARGFQEVKQTYIRLFKARVTAAHIKVMVGVVELLERLAQCKYVTLGLLTGNFEESGRYKVALPNLNHYFPFGAFADDAQTRNELPPIAVERAYAYTGRRFEGKDVVIIGDTPHDITCAKVLDSKSIAVATGFYNEAQLRAHSPDHVFSNLADTDAVLETILSP</sequence>
<dbReference type="CDD" id="cd07506">
    <property type="entry name" value="HAD_like"/>
    <property type="match status" value="1"/>
</dbReference>
<evidence type="ECO:0000313" key="2">
    <source>
        <dbReference type="Proteomes" id="UP000266389"/>
    </source>
</evidence>